<evidence type="ECO:0000313" key="1">
    <source>
        <dbReference type="EMBL" id="AFX93279.1"/>
    </source>
</evidence>
<evidence type="ECO:0000313" key="2">
    <source>
        <dbReference type="Proteomes" id="UP000028568"/>
    </source>
</evidence>
<proteinExistence type="predicted"/>
<dbReference type="Proteomes" id="UP000028568">
    <property type="component" value="Segment"/>
</dbReference>
<protein>
    <recommendedName>
        <fullName evidence="3">Nucleotidyl transferase</fullName>
    </recommendedName>
</protein>
<evidence type="ECO:0008006" key="3">
    <source>
        <dbReference type="Google" id="ProtNLM"/>
    </source>
</evidence>
<reference evidence="1 2" key="1">
    <citation type="journal article" date="2014" name="PLoS ONE">
        <title>Improving the Safety of Staphylococcus aureus Polyvalent Phages by Their Production on a Staphylococcus xylosus Strain.</title>
        <authorList>
            <person name="El Haddad L."/>
            <person name="Ben Abdallah N."/>
            <person name="Plante P.L."/>
            <person name="Dumaresq J."/>
            <person name="Katsarava R."/>
            <person name="Labrie S."/>
            <person name="Corbeil J."/>
            <person name="St-Gelais D."/>
            <person name="Moineau S."/>
        </authorList>
    </citation>
    <scope>NUCLEOTIDE SEQUENCE [LARGE SCALE GENOMIC DNA]</scope>
</reference>
<sequence length="180" mass="21496">MDKINLNKKHEGSTVVNISNNITLKIQCTDLRKECDDSEAPTTYTHFKAYIVYNIFIVVNDRKQKKKVKYDCYNDHVGRGNVKDLLKVKDVIFQLSTQLNTNEIIKISGADERRYKIYKYFIEKDIRFEDNMYYSKSNIWIINNFSLLQKFQWNTVVTKDGDYNKKELKKVDKEWKELLI</sequence>
<organism evidence="1 2">
    <name type="scientific">Staphylococcus phage Team1</name>
    <dbReference type="NCBI Taxonomy" id="1262512"/>
    <lineage>
        <taxon>Viruses</taxon>
        <taxon>Duplodnaviria</taxon>
        <taxon>Heunggongvirae</taxon>
        <taxon>Uroviricota</taxon>
        <taxon>Caudoviricetes</taxon>
        <taxon>Herelleviridae</taxon>
        <taxon>Twortvirinae</taxon>
        <taxon>Kayvirus</taxon>
        <taxon>Kayvirus G1</taxon>
    </lineage>
</organism>
<dbReference type="EMBL" id="KC012913">
    <property type="protein sequence ID" value="AFX93279.1"/>
    <property type="molecule type" value="Genomic_DNA"/>
</dbReference>
<dbReference type="KEGG" id="vg:22276425"/>
<name>A0A075BDM7_9CAUD</name>
<dbReference type="GeneID" id="22276425"/>
<accession>A0A075BDM7</accession>
<dbReference type="RefSeq" id="YP_009098162.1">
    <property type="nucleotide sequence ID" value="NC_025417.1"/>
</dbReference>